<dbReference type="EMBL" id="CP045897">
    <property type="protein sequence ID" value="QQP51808.1"/>
    <property type="molecule type" value="Genomic_DNA"/>
</dbReference>
<name>A0A7T8HKN3_CALRO</name>
<feature type="region of interest" description="Disordered" evidence="1">
    <location>
        <begin position="1"/>
        <end position="22"/>
    </location>
</feature>
<gene>
    <name evidence="2" type="ORF">FKW44_013262</name>
</gene>
<evidence type="ECO:0000256" key="1">
    <source>
        <dbReference type="SAM" id="MobiDB-lite"/>
    </source>
</evidence>
<sequence length="209" mass="23700">MSTKALAKQLGKIRRSNSGNDSTKAQKFKYLLEDLLPLKSSSSLVSFWRRHPGNAYRNSAPTFAPLNIPTERFLHELTGISQGTLDLSGVPIGTALYLFKKWIAELTARYSLSFSSLLRLHCSLPHLSFYEANPYPTFFHAWMDIRHVYSRFTHEAHREHSGLDDAKNTARLVAKMIADGCCIGITKTLPGVHVPDAYKFSEELWTLEW</sequence>
<keyword evidence="3" id="KW-1185">Reference proteome</keyword>
<evidence type="ECO:0000313" key="2">
    <source>
        <dbReference type="EMBL" id="QQP51808.1"/>
    </source>
</evidence>
<dbReference type="PANTHER" id="PTHR23044">
    <property type="entry name" value="3'-5' EXONUCLEASE ERI1-RELATED"/>
    <property type="match status" value="1"/>
</dbReference>
<reference evidence="3" key="1">
    <citation type="submission" date="2021-01" db="EMBL/GenBank/DDBJ databases">
        <title>Caligus Genome Assembly.</title>
        <authorList>
            <person name="Gallardo-Escarate C."/>
        </authorList>
    </citation>
    <scope>NUCLEOTIDE SEQUENCE [LARGE SCALE GENOMIC DNA]</scope>
</reference>
<dbReference type="AlphaFoldDB" id="A0A7T8HKN3"/>
<organism evidence="2 3">
    <name type="scientific">Caligus rogercresseyi</name>
    <name type="common">Sea louse</name>
    <dbReference type="NCBI Taxonomy" id="217165"/>
    <lineage>
        <taxon>Eukaryota</taxon>
        <taxon>Metazoa</taxon>
        <taxon>Ecdysozoa</taxon>
        <taxon>Arthropoda</taxon>
        <taxon>Crustacea</taxon>
        <taxon>Multicrustacea</taxon>
        <taxon>Hexanauplia</taxon>
        <taxon>Copepoda</taxon>
        <taxon>Siphonostomatoida</taxon>
        <taxon>Caligidae</taxon>
        <taxon>Caligus</taxon>
    </lineage>
</organism>
<dbReference type="InterPro" id="IPR051274">
    <property type="entry name" value="3-5_Exoribonuclease"/>
</dbReference>
<dbReference type="PANTHER" id="PTHR23044:SF61">
    <property type="entry name" value="3'-5' EXORIBONUCLEASE 1-RELATED"/>
    <property type="match status" value="1"/>
</dbReference>
<dbReference type="InterPro" id="IPR012337">
    <property type="entry name" value="RNaseH-like_sf"/>
</dbReference>
<dbReference type="Proteomes" id="UP000595437">
    <property type="component" value="Chromosome 8"/>
</dbReference>
<dbReference type="OrthoDB" id="448399at2759"/>
<accession>A0A7T8HKN3</accession>
<dbReference type="InterPro" id="IPR036397">
    <property type="entry name" value="RNaseH_sf"/>
</dbReference>
<evidence type="ECO:0000313" key="3">
    <source>
        <dbReference type="Proteomes" id="UP000595437"/>
    </source>
</evidence>
<protein>
    <submittedName>
        <fullName evidence="2">ERI1 exoribonuclease 2like</fullName>
    </submittedName>
</protein>
<proteinExistence type="predicted"/>
<dbReference type="Gene3D" id="3.30.420.10">
    <property type="entry name" value="Ribonuclease H-like superfamily/Ribonuclease H"/>
    <property type="match status" value="1"/>
</dbReference>
<dbReference type="SUPFAM" id="SSF53098">
    <property type="entry name" value="Ribonuclease H-like"/>
    <property type="match status" value="1"/>
</dbReference>
<dbReference type="GO" id="GO:0003676">
    <property type="term" value="F:nucleic acid binding"/>
    <property type="evidence" value="ECO:0007669"/>
    <property type="project" value="InterPro"/>
</dbReference>